<dbReference type="Proteomes" id="UP000001038">
    <property type="component" value="Chromosome 15"/>
</dbReference>
<name>A0A3B3I141_ORYLA</name>
<dbReference type="AlphaFoldDB" id="A0A3B3I141"/>
<evidence type="ECO:0000313" key="2">
    <source>
        <dbReference type="Ensembl" id="ENSORLP00000037562.1"/>
    </source>
</evidence>
<reference evidence="2" key="3">
    <citation type="submission" date="2025-09" db="UniProtKB">
        <authorList>
            <consortium name="Ensembl"/>
        </authorList>
    </citation>
    <scope>IDENTIFICATION</scope>
    <source>
        <strain evidence="2">Hd-rR</strain>
    </source>
</reference>
<dbReference type="InterPro" id="IPR036691">
    <property type="entry name" value="Endo/exonu/phosph_ase_sf"/>
</dbReference>
<reference evidence="2 3" key="1">
    <citation type="journal article" date="2007" name="Nature">
        <title>The medaka draft genome and insights into vertebrate genome evolution.</title>
        <authorList>
            <person name="Kasahara M."/>
            <person name="Naruse K."/>
            <person name="Sasaki S."/>
            <person name="Nakatani Y."/>
            <person name="Qu W."/>
            <person name="Ahsan B."/>
            <person name="Yamada T."/>
            <person name="Nagayasu Y."/>
            <person name="Doi K."/>
            <person name="Kasai Y."/>
            <person name="Jindo T."/>
            <person name="Kobayashi D."/>
            <person name="Shimada A."/>
            <person name="Toyoda A."/>
            <person name="Kuroki Y."/>
            <person name="Fujiyama A."/>
            <person name="Sasaki T."/>
            <person name="Shimizu A."/>
            <person name="Asakawa S."/>
            <person name="Shimizu N."/>
            <person name="Hashimoto S."/>
            <person name="Yang J."/>
            <person name="Lee Y."/>
            <person name="Matsushima K."/>
            <person name="Sugano S."/>
            <person name="Sakaizumi M."/>
            <person name="Narita T."/>
            <person name="Ohishi K."/>
            <person name="Haga S."/>
            <person name="Ohta F."/>
            <person name="Nomoto H."/>
            <person name="Nogata K."/>
            <person name="Morishita T."/>
            <person name="Endo T."/>
            <person name="Shin-I T."/>
            <person name="Takeda H."/>
            <person name="Morishita S."/>
            <person name="Kohara Y."/>
        </authorList>
    </citation>
    <scope>NUCLEOTIDE SEQUENCE [LARGE SCALE GENOMIC DNA]</scope>
    <source>
        <strain evidence="2 3">Hd-rR</strain>
    </source>
</reference>
<dbReference type="Ensembl" id="ENSORLT00000041022.1">
    <property type="protein sequence ID" value="ENSORLP00000037562.1"/>
    <property type="gene ID" value="ENSORLG00000030003.1"/>
</dbReference>
<dbReference type="InterPro" id="IPR043502">
    <property type="entry name" value="DNA/RNA_pol_sf"/>
</dbReference>
<dbReference type="SUPFAM" id="SSF56672">
    <property type="entry name" value="DNA/RNA polymerases"/>
    <property type="match status" value="1"/>
</dbReference>
<sequence length="870" mass="97207">MSGRGGGTASVFTNDFKCKRHCVSSSYSSFELTSFEVGRSDPVLFAVVYRPPKYNKDFLKEFSDFLAEMMPLYDRVLIVGDFNIHVCCPEKPLVKDFLEIIDSFNLVQWVSGTTHEQGHVLDLVLSHGLPVFNIEICDLAVLDHMPVVFEAGLSRTAVKSTAPPQRRRIFNSSTAGQFSSAFNQLVVPPSAADVLELSSWFSSSCTSILDSVAPLKTLKPRPKPEPWFNERTRAARRACRKAERRWRRDKLQISLQILKNCWHFYQGTVKLAKQEYLANIIVLNQHNPRVLFKMIDSVLNPPQAVSLEASTDLCNMFLQFFNNKVSNIRADITLPSSDPSTCVLCPAVFREFEPASLQFLNELVSQSKPSGSPLDSIPPKFFKEVFPSIAQTVLSIINSSLAAGVVPSTFKHATVQPILKKPSLDSAVLANFRPISKMPYISKLLEKVVYSQLEDFLNQHKIPEVFQSGFRPLHSTESALLRVSNDILLANDAGDYVVLVLLDLTAAVDTVDHSTLISRLQNLVGIQGTALDWFKSYLAERTMCVSLGGYESTTARVPSGVPQGSVLGPLLFSLYLLPLGSILRKHGISFHLYTDDSQIYLPLKKDNLSVTQLLSCLHDIKDWLALSFLSLNEKKTEVVIFGPNDFSGPSPIVLGSLTGFLKSTVSSLGVKLDSNFRMDQQISSVVKLSFLSLRQLAKVKPFLTPAHYETVIHAFITSRLDYCNSLYLGLSQSSLLRLQRVQNAAARLMVGARKRDHITPILASLHWLPVHFRIHFKILLLVFKSLHGLAPLYLSELLTPYSPARCLRSADQMLLEVPRSRRKLRGDRAFAVAAPKLWNTLPLAIREAPSLSIFKTRLKTHFYALAFNPI</sequence>
<organism evidence="2 3">
    <name type="scientific">Oryzias latipes</name>
    <name type="common">Japanese rice fish</name>
    <name type="synonym">Japanese killifish</name>
    <dbReference type="NCBI Taxonomy" id="8090"/>
    <lineage>
        <taxon>Eukaryota</taxon>
        <taxon>Metazoa</taxon>
        <taxon>Chordata</taxon>
        <taxon>Craniata</taxon>
        <taxon>Vertebrata</taxon>
        <taxon>Euteleostomi</taxon>
        <taxon>Actinopterygii</taxon>
        <taxon>Neopterygii</taxon>
        <taxon>Teleostei</taxon>
        <taxon>Neoteleostei</taxon>
        <taxon>Acanthomorphata</taxon>
        <taxon>Ovalentaria</taxon>
        <taxon>Atherinomorphae</taxon>
        <taxon>Beloniformes</taxon>
        <taxon>Adrianichthyidae</taxon>
        <taxon>Oryziinae</taxon>
        <taxon>Oryzias</taxon>
    </lineage>
</organism>
<reference evidence="2" key="2">
    <citation type="submission" date="2025-08" db="UniProtKB">
        <authorList>
            <consortium name="Ensembl"/>
        </authorList>
    </citation>
    <scope>IDENTIFICATION</scope>
    <source>
        <strain evidence="2">Hd-rR</strain>
    </source>
</reference>
<evidence type="ECO:0000259" key="1">
    <source>
        <dbReference type="PROSITE" id="PS50878"/>
    </source>
</evidence>
<accession>A0A3B3I141</accession>
<dbReference type="PROSITE" id="PS50878">
    <property type="entry name" value="RT_POL"/>
    <property type="match status" value="1"/>
</dbReference>
<dbReference type="InterPro" id="IPR000477">
    <property type="entry name" value="RT_dom"/>
</dbReference>
<evidence type="ECO:0000313" key="3">
    <source>
        <dbReference type="Proteomes" id="UP000001038"/>
    </source>
</evidence>
<dbReference type="SUPFAM" id="SSF56219">
    <property type="entry name" value="DNase I-like"/>
    <property type="match status" value="1"/>
</dbReference>
<dbReference type="Pfam" id="PF00078">
    <property type="entry name" value="RVT_1"/>
    <property type="match status" value="1"/>
</dbReference>
<protein>
    <recommendedName>
        <fullName evidence="1">Reverse transcriptase domain-containing protein</fullName>
    </recommendedName>
</protein>
<keyword evidence="3" id="KW-1185">Reference proteome</keyword>
<proteinExistence type="predicted"/>
<feature type="domain" description="Reverse transcriptase" evidence="1">
    <location>
        <begin position="399"/>
        <end position="672"/>
    </location>
</feature>
<dbReference type="CDD" id="cd01650">
    <property type="entry name" value="RT_nLTR_like"/>
    <property type="match status" value="1"/>
</dbReference>
<dbReference type="InParanoid" id="A0A3B3I141"/>
<dbReference type="Gene3D" id="3.60.10.10">
    <property type="entry name" value="Endonuclease/exonuclease/phosphatase"/>
    <property type="match status" value="1"/>
</dbReference>
<dbReference type="PANTHER" id="PTHR33332">
    <property type="entry name" value="REVERSE TRANSCRIPTASE DOMAIN-CONTAINING PROTEIN"/>
    <property type="match status" value="1"/>
</dbReference>
<dbReference type="GeneTree" id="ENSGT01150000286909"/>